<evidence type="ECO:0000256" key="1">
    <source>
        <dbReference type="ARBA" id="ARBA00009764"/>
    </source>
</evidence>
<evidence type="ECO:0000256" key="5">
    <source>
        <dbReference type="RuleBase" id="RU362066"/>
    </source>
</evidence>
<dbReference type="GO" id="GO:0009424">
    <property type="term" value="C:bacterial-type flagellum hook"/>
    <property type="evidence" value="ECO:0007669"/>
    <property type="project" value="UniProtKB-UniRule"/>
</dbReference>
<keyword evidence="3" id="KW-0175">Coiled coil</keyword>
<evidence type="ECO:0000256" key="2">
    <source>
        <dbReference type="ARBA" id="ARBA00011255"/>
    </source>
</evidence>
<keyword evidence="9" id="KW-1185">Reference proteome</keyword>
<accession>A0A4R3VDN4</accession>
<dbReference type="GO" id="GO:0071973">
    <property type="term" value="P:bacterial-type flagellum-dependent cell motility"/>
    <property type="evidence" value="ECO:0007669"/>
    <property type="project" value="TreeGrafter"/>
</dbReference>
<proteinExistence type="inferred from homology"/>
<dbReference type="AlphaFoldDB" id="A0A4R3VDN4"/>
<dbReference type="PANTHER" id="PTHR30288:SF0">
    <property type="entry name" value="FLAGELLAR HOOK-ASSOCIATED PROTEIN 2"/>
    <property type="match status" value="1"/>
</dbReference>
<dbReference type="InterPro" id="IPR040026">
    <property type="entry name" value="FliD"/>
</dbReference>
<protein>
    <recommendedName>
        <fullName evidence="5">Flagellar hook-associated protein 2</fullName>
        <shortName evidence="5">HAP2</shortName>
    </recommendedName>
    <alternativeName>
        <fullName evidence="5">Flagellar cap protein</fullName>
    </alternativeName>
</protein>
<dbReference type="GO" id="GO:0009421">
    <property type="term" value="C:bacterial-type flagellum filament cap"/>
    <property type="evidence" value="ECO:0007669"/>
    <property type="project" value="InterPro"/>
</dbReference>
<keyword evidence="8" id="KW-0282">Flagellum</keyword>
<dbReference type="InterPro" id="IPR010809">
    <property type="entry name" value="FliD_C"/>
</dbReference>
<dbReference type="EMBL" id="SMBX01000003">
    <property type="protein sequence ID" value="TCV00835.1"/>
    <property type="molecule type" value="Genomic_DNA"/>
</dbReference>
<dbReference type="InterPro" id="IPR010810">
    <property type="entry name" value="Flagellin_hook_IN_motif"/>
</dbReference>
<dbReference type="Pfam" id="PF07196">
    <property type="entry name" value="Flagellin_IN"/>
    <property type="match status" value="1"/>
</dbReference>
<evidence type="ECO:0000256" key="4">
    <source>
        <dbReference type="ARBA" id="ARBA00023143"/>
    </source>
</evidence>
<keyword evidence="8" id="KW-0966">Cell projection</keyword>
<gene>
    <name evidence="8" type="ORF">EV686_103419</name>
</gene>
<organism evidence="8 9">
    <name type="scientific">Paracandidimonas soli</name>
    <dbReference type="NCBI Taxonomy" id="1917182"/>
    <lineage>
        <taxon>Bacteria</taxon>
        <taxon>Pseudomonadati</taxon>
        <taxon>Pseudomonadota</taxon>
        <taxon>Betaproteobacteria</taxon>
        <taxon>Burkholderiales</taxon>
        <taxon>Alcaligenaceae</taxon>
        <taxon>Paracandidimonas</taxon>
    </lineage>
</organism>
<feature type="domain" description="Flagellar hook-associated protein 2 N-terminal" evidence="6">
    <location>
        <begin position="10"/>
        <end position="105"/>
    </location>
</feature>
<dbReference type="RefSeq" id="WP_132475885.1">
    <property type="nucleotide sequence ID" value="NZ_JBHRVM010000001.1"/>
</dbReference>
<dbReference type="Pfam" id="PF02465">
    <property type="entry name" value="FliD_N"/>
    <property type="match status" value="1"/>
</dbReference>
<dbReference type="Proteomes" id="UP000294692">
    <property type="component" value="Unassembled WGS sequence"/>
</dbReference>
<evidence type="ECO:0000256" key="3">
    <source>
        <dbReference type="ARBA" id="ARBA00023054"/>
    </source>
</evidence>
<feature type="domain" description="Flagellar hook-associated protein 2 C-terminal" evidence="7">
    <location>
        <begin position="219"/>
        <end position="446"/>
    </location>
</feature>
<dbReference type="InterPro" id="IPR003481">
    <property type="entry name" value="FliD_N"/>
</dbReference>
<name>A0A4R3VDN4_9BURK</name>
<dbReference type="PANTHER" id="PTHR30288">
    <property type="entry name" value="FLAGELLAR CAP/ASSEMBLY PROTEIN FLID"/>
    <property type="match status" value="1"/>
</dbReference>
<comment type="subcellular location">
    <subcellularLocation>
        <location evidence="5">Secreted</location>
    </subcellularLocation>
    <subcellularLocation>
        <location evidence="5">Bacterial flagellum</location>
    </subcellularLocation>
</comment>
<evidence type="ECO:0000259" key="6">
    <source>
        <dbReference type="Pfam" id="PF02465"/>
    </source>
</evidence>
<evidence type="ECO:0000259" key="7">
    <source>
        <dbReference type="Pfam" id="PF07195"/>
    </source>
</evidence>
<evidence type="ECO:0000313" key="8">
    <source>
        <dbReference type="EMBL" id="TCV00835.1"/>
    </source>
</evidence>
<keyword evidence="4 5" id="KW-0975">Bacterial flagellum</keyword>
<comment type="function">
    <text evidence="5">Required for morphogenesis and for the elongation of the flagellar filament by facilitating polymerization of the flagellin monomers at the tip of growing filament. Forms a capping structure, which prevents flagellin subunits (transported through the central channel of the flagellum) from leaking out without polymerization at the distal end.</text>
</comment>
<dbReference type="Pfam" id="PF07195">
    <property type="entry name" value="FliD_C"/>
    <property type="match status" value="1"/>
</dbReference>
<reference evidence="8 9" key="1">
    <citation type="submission" date="2019-03" db="EMBL/GenBank/DDBJ databases">
        <title>Genomic Encyclopedia of Type Strains, Phase IV (KMG-IV): sequencing the most valuable type-strain genomes for metagenomic binning, comparative biology and taxonomic classification.</title>
        <authorList>
            <person name="Goeker M."/>
        </authorList>
    </citation>
    <scope>NUCLEOTIDE SEQUENCE [LARGE SCALE GENOMIC DNA]</scope>
    <source>
        <strain evidence="8 9">DSM 100048</strain>
    </source>
</reference>
<dbReference type="OrthoDB" id="5980200at2"/>
<keyword evidence="5" id="KW-0964">Secreted</keyword>
<dbReference type="GO" id="GO:0007155">
    <property type="term" value="P:cell adhesion"/>
    <property type="evidence" value="ECO:0007669"/>
    <property type="project" value="InterPro"/>
</dbReference>
<evidence type="ECO:0000313" key="9">
    <source>
        <dbReference type="Proteomes" id="UP000294692"/>
    </source>
</evidence>
<keyword evidence="8" id="KW-0969">Cilium</keyword>
<dbReference type="GO" id="GO:0005576">
    <property type="term" value="C:extracellular region"/>
    <property type="evidence" value="ECO:0007669"/>
    <property type="project" value="UniProtKB-SubCell"/>
</dbReference>
<comment type="subunit">
    <text evidence="2 5">Homopentamer.</text>
</comment>
<comment type="similarity">
    <text evidence="1 5">Belongs to the FliD family.</text>
</comment>
<sequence length="467" mass="49024">MAISSIGVGSGLPIEQILSDLRKSENVALELVQNRQIQETNRFSAYGTIKSALEAFKNAAEQLGKPGTIGAMKSSSNSEAIGVSTSEKAIAGQYRLTVNTLASAQSLTTQGQADRTSNIGSGGSISITLGDGTVQTLDLSGKGTSLNDLVKAINADDKLGVSATIINDGSDAPFRLMLTSRTTGTDAAVTEISVSGNSELQGLIGFSSGGTHSLTEQAAVNASVYVNGSPENGGIAITSQSNQLDDVIEGVKLTLTKASADPVTITVSRDDTAATTAVNAFVKAYNSLQTTIRNLTTYDTEAQKGSALTGDSLARRVQSQMREAIGFSTDSGAMRSLSDLGIVTDDYTIGTLKVDSEKLEKALKENLGDITNLFVGDKSLTKAITNAADPFLRSDGYIASAQEGSTEALKRLEKQFQSTSERIDATIEAYRQQFIGLDKTLAQMNSLSTYLTQQLSMLSNLGKESSK</sequence>
<comment type="caution">
    <text evidence="8">The sequence shown here is derived from an EMBL/GenBank/DDBJ whole genome shotgun (WGS) entry which is preliminary data.</text>
</comment>